<keyword evidence="3 6" id="KW-0694">RNA-binding</keyword>
<name>B5A4G9_GYMST</name>
<dbReference type="AlphaFoldDB" id="B5A4G9"/>
<dbReference type="SUPFAM" id="SSF55174">
    <property type="entry name" value="Alpha-L RNA-binding motif"/>
    <property type="match status" value="1"/>
</dbReference>
<dbReference type="InterPro" id="IPR022801">
    <property type="entry name" value="Ribosomal_uS4"/>
</dbReference>
<sequence>IYRKHSKLWKKPKNPYERKRLINEIIKINNNGLKNKKELWKFYRFLAKIKKLAGFVARNSERKRHLELQRFSSLWFCFKYGLMRESNRYSYDVLKITIDKLLSRRLQSFISSIRLARTIHEARILIFHRHIEIRGQVCNKSSFLVRRDNEKYIYVSFKSTLYKKAIRTKLKKLQRTVKKKEEGA</sequence>
<dbReference type="InterPro" id="IPR005710">
    <property type="entry name" value="Ribosomal_uS4_euk/arc"/>
</dbReference>
<dbReference type="GO" id="GO:0015935">
    <property type="term" value="C:small ribosomal subunit"/>
    <property type="evidence" value="ECO:0007669"/>
    <property type="project" value="InterPro"/>
</dbReference>
<evidence type="ECO:0000256" key="5">
    <source>
        <dbReference type="ARBA" id="ARBA00023274"/>
    </source>
</evidence>
<dbReference type="PROSITE" id="PS50889">
    <property type="entry name" value="S4"/>
    <property type="match status" value="1"/>
</dbReference>
<dbReference type="NCBIfam" id="TIGR01018">
    <property type="entry name" value="uS4_arch"/>
    <property type="match status" value="1"/>
</dbReference>
<proteinExistence type="evidence at transcript level"/>
<evidence type="ECO:0000259" key="7">
    <source>
        <dbReference type="SMART" id="SM00363"/>
    </source>
</evidence>
<dbReference type="InterPro" id="IPR036986">
    <property type="entry name" value="S4_RNA-bd_sf"/>
</dbReference>
<dbReference type="EMBL" id="EU810253">
    <property type="protein sequence ID" value="ACF24521.1"/>
    <property type="molecule type" value="mRNA"/>
</dbReference>
<evidence type="ECO:0000313" key="8">
    <source>
        <dbReference type="EMBL" id="ACF24521.1"/>
    </source>
</evidence>
<evidence type="ECO:0000256" key="2">
    <source>
        <dbReference type="ARBA" id="ARBA00022730"/>
    </source>
</evidence>
<geneLocation type="nucleomorph" evidence="8"/>
<evidence type="ECO:0000256" key="3">
    <source>
        <dbReference type="ARBA" id="ARBA00022884"/>
    </source>
</evidence>
<dbReference type="PANTHER" id="PTHR11831">
    <property type="entry name" value="30S 40S RIBOSOMAL PROTEIN"/>
    <property type="match status" value="1"/>
</dbReference>
<dbReference type="Pfam" id="PF01479">
    <property type="entry name" value="S4"/>
    <property type="match status" value="1"/>
</dbReference>
<evidence type="ECO:0000256" key="6">
    <source>
        <dbReference type="PROSITE-ProRule" id="PRU00182"/>
    </source>
</evidence>
<dbReference type="GO" id="GO:0042274">
    <property type="term" value="P:ribosomal small subunit biogenesis"/>
    <property type="evidence" value="ECO:0007669"/>
    <property type="project" value="TreeGrafter"/>
</dbReference>
<comment type="similarity">
    <text evidence="1">Belongs to the universal ribosomal protein uS4 family.</text>
</comment>
<feature type="domain" description="RNA-binding S4" evidence="7">
    <location>
        <begin position="104"/>
        <end position="166"/>
    </location>
</feature>
<keyword evidence="2" id="KW-0699">rRNA-binding</keyword>
<keyword evidence="8" id="KW-0542">Nucleomorph</keyword>
<evidence type="ECO:0000256" key="1">
    <source>
        <dbReference type="ARBA" id="ARBA00007465"/>
    </source>
</evidence>
<reference evidence="8" key="1">
    <citation type="journal article" date="2008" name="Mol. Biol. Evol.">
        <title>Nucleus-encoded periplastid-targeted EFL in chlorarachniophytes.</title>
        <authorList>
            <person name="Gile G.H."/>
            <person name="Keeling P.J."/>
        </authorList>
    </citation>
    <scope>NUCLEOTIDE SEQUENCE</scope>
    <source>
        <strain evidence="8">CCMP 2057</strain>
    </source>
</reference>
<feature type="non-terminal residue" evidence="8">
    <location>
        <position position="1"/>
    </location>
</feature>
<dbReference type="GO" id="GO:0003735">
    <property type="term" value="F:structural constituent of ribosome"/>
    <property type="evidence" value="ECO:0007669"/>
    <property type="project" value="InterPro"/>
</dbReference>
<dbReference type="CDD" id="cd00165">
    <property type="entry name" value="S4"/>
    <property type="match status" value="1"/>
</dbReference>
<accession>B5A4G9</accession>
<protein>
    <submittedName>
        <fullName evidence="8">40S ribosomal protein S9</fullName>
    </submittedName>
</protein>
<dbReference type="InterPro" id="IPR002942">
    <property type="entry name" value="S4_RNA-bd"/>
</dbReference>
<dbReference type="GO" id="GO:0019843">
    <property type="term" value="F:rRNA binding"/>
    <property type="evidence" value="ECO:0007669"/>
    <property type="project" value="UniProtKB-KW"/>
</dbReference>
<evidence type="ECO:0000256" key="4">
    <source>
        <dbReference type="ARBA" id="ARBA00022980"/>
    </source>
</evidence>
<dbReference type="PANTHER" id="PTHR11831:SF5">
    <property type="entry name" value="40S RIBOSOMAL PROTEIN S9"/>
    <property type="match status" value="1"/>
</dbReference>
<dbReference type="Gene3D" id="3.10.290.10">
    <property type="entry name" value="RNA-binding S4 domain"/>
    <property type="match status" value="1"/>
</dbReference>
<dbReference type="SMART" id="SM00363">
    <property type="entry name" value="S4"/>
    <property type="match status" value="1"/>
</dbReference>
<keyword evidence="4 8" id="KW-0689">Ribosomal protein</keyword>
<organism evidence="8">
    <name type="scientific">Gymnochlora stellata</name>
    <dbReference type="NCBI Taxonomy" id="67809"/>
    <lineage>
        <taxon>Eukaryota</taxon>
        <taxon>Sar</taxon>
        <taxon>Rhizaria</taxon>
        <taxon>Cercozoa</taxon>
        <taxon>Chlorarachniophyceae</taxon>
        <taxon>Gymnochlora</taxon>
    </lineage>
</organism>
<dbReference type="GO" id="GO:0006412">
    <property type="term" value="P:translation"/>
    <property type="evidence" value="ECO:0007669"/>
    <property type="project" value="InterPro"/>
</dbReference>
<keyword evidence="5" id="KW-0687">Ribonucleoprotein</keyword>